<name>A0A180H2L5_PUCT1</name>
<evidence type="ECO:0000256" key="1">
    <source>
        <dbReference type="SAM" id="MobiDB-lite"/>
    </source>
</evidence>
<gene>
    <name evidence="2" type="ORF">PTTG_00433</name>
</gene>
<accession>A0A180H2L5</accession>
<reference evidence="3 4" key="3">
    <citation type="journal article" date="2017" name="G3 (Bethesda)">
        <title>Comparative analysis highlights variable genome content of wheat rusts and divergence of the mating loci.</title>
        <authorList>
            <person name="Cuomo C.A."/>
            <person name="Bakkeren G."/>
            <person name="Khalil H.B."/>
            <person name="Panwar V."/>
            <person name="Joly D."/>
            <person name="Linning R."/>
            <person name="Sakthikumar S."/>
            <person name="Song X."/>
            <person name="Adiconis X."/>
            <person name="Fan L."/>
            <person name="Goldberg J.M."/>
            <person name="Levin J.Z."/>
            <person name="Young S."/>
            <person name="Zeng Q."/>
            <person name="Anikster Y."/>
            <person name="Bruce M."/>
            <person name="Wang M."/>
            <person name="Yin C."/>
            <person name="McCallum B."/>
            <person name="Szabo L.J."/>
            <person name="Hulbert S."/>
            <person name="Chen X."/>
            <person name="Fellers J.P."/>
        </authorList>
    </citation>
    <scope>NUCLEOTIDE SEQUENCE</scope>
    <source>
        <strain evidence="3">isolate 1-1 / race 1 (BBBD)</strain>
        <strain evidence="4">Isolate 1-1 / race 1 (BBBD)</strain>
    </source>
</reference>
<reference evidence="2" key="1">
    <citation type="submission" date="2009-11" db="EMBL/GenBank/DDBJ databases">
        <authorList>
            <consortium name="The Broad Institute Genome Sequencing Platform"/>
            <person name="Ward D."/>
            <person name="Feldgarden M."/>
            <person name="Earl A."/>
            <person name="Young S.K."/>
            <person name="Zeng Q."/>
            <person name="Koehrsen M."/>
            <person name="Alvarado L."/>
            <person name="Berlin A."/>
            <person name="Bochicchio J."/>
            <person name="Borenstein D."/>
            <person name="Chapman S.B."/>
            <person name="Chen Z."/>
            <person name="Engels R."/>
            <person name="Freedman E."/>
            <person name="Gellesch M."/>
            <person name="Goldberg J."/>
            <person name="Griggs A."/>
            <person name="Gujja S."/>
            <person name="Heilman E."/>
            <person name="Heiman D."/>
            <person name="Hepburn T."/>
            <person name="Howarth C."/>
            <person name="Jen D."/>
            <person name="Larson L."/>
            <person name="Lewis B."/>
            <person name="Mehta T."/>
            <person name="Park D."/>
            <person name="Pearson M."/>
            <person name="Roberts A."/>
            <person name="Saif S."/>
            <person name="Shea T."/>
            <person name="Shenoy N."/>
            <person name="Sisk P."/>
            <person name="Stolte C."/>
            <person name="Sykes S."/>
            <person name="Thomson T."/>
            <person name="Walk T."/>
            <person name="White J."/>
            <person name="Yandava C."/>
            <person name="Izard J."/>
            <person name="Baranova O.V."/>
            <person name="Blanton J.M."/>
            <person name="Tanner A.C."/>
            <person name="Dewhirst F.E."/>
            <person name="Haas B."/>
            <person name="Nusbaum C."/>
            <person name="Birren B."/>
        </authorList>
    </citation>
    <scope>NUCLEOTIDE SEQUENCE [LARGE SCALE GENOMIC DNA]</scope>
    <source>
        <strain evidence="2">1-1 BBBD Race 1</strain>
    </source>
</reference>
<feature type="region of interest" description="Disordered" evidence="1">
    <location>
        <begin position="1"/>
        <end position="22"/>
    </location>
</feature>
<evidence type="ECO:0000313" key="3">
    <source>
        <dbReference type="EnsemblFungi" id="PTTG_00433-t43_1-p1"/>
    </source>
</evidence>
<dbReference type="EnsemblFungi" id="PTTG_00433-t43_1">
    <property type="protein sequence ID" value="PTTG_00433-t43_1-p1"/>
    <property type="gene ID" value="PTTG_00433"/>
</dbReference>
<evidence type="ECO:0000313" key="4">
    <source>
        <dbReference type="Proteomes" id="UP000005240"/>
    </source>
</evidence>
<protein>
    <submittedName>
        <fullName evidence="2 3">Uncharacterized protein</fullName>
    </submittedName>
</protein>
<reference evidence="3" key="4">
    <citation type="submission" date="2025-05" db="UniProtKB">
        <authorList>
            <consortium name="EnsemblFungi"/>
        </authorList>
    </citation>
    <scope>IDENTIFICATION</scope>
    <source>
        <strain evidence="3">isolate 1-1 / race 1 (BBBD)</strain>
    </source>
</reference>
<organism evidence="2">
    <name type="scientific">Puccinia triticina (isolate 1-1 / race 1 (BBBD))</name>
    <name type="common">Brown leaf rust fungus</name>
    <dbReference type="NCBI Taxonomy" id="630390"/>
    <lineage>
        <taxon>Eukaryota</taxon>
        <taxon>Fungi</taxon>
        <taxon>Dikarya</taxon>
        <taxon>Basidiomycota</taxon>
        <taxon>Pucciniomycotina</taxon>
        <taxon>Pucciniomycetes</taxon>
        <taxon>Pucciniales</taxon>
        <taxon>Pucciniaceae</taxon>
        <taxon>Puccinia</taxon>
    </lineage>
</organism>
<dbReference type="AlphaFoldDB" id="A0A180H2L5"/>
<keyword evidence="4" id="KW-1185">Reference proteome</keyword>
<dbReference type="EMBL" id="ADAS02000003">
    <property type="protein sequence ID" value="OAV99266.1"/>
    <property type="molecule type" value="Genomic_DNA"/>
</dbReference>
<dbReference type="Proteomes" id="UP000005240">
    <property type="component" value="Unassembled WGS sequence"/>
</dbReference>
<sequence>MVQQPPQLSRLDRSTRTVQIRTNRPQIQTVNRTIIRVNSMKAIETPSSRISPRKTRNQWKILIRYIPQARSLASPSLIFRARWW</sequence>
<evidence type="ECO:0000313" key="2">
    <source>
        <dbReference type="EMBL" id="OAV99266.1"/>
    </source>
</evidence>
<proteinExistence type="predicted"/>
<dbReference type="VEuPathDB" id="FungiDB:PTTG_00433"/>
<reference evidence="2" key="2">
    <citation type="submission" date="2016-05" db="EMBL/GenBank/DDBJ databases">
        <title>Comparative analysis highlights variable genome content of wheat rusts and divergence of the mating loci.</title>
        <authorList>
            <person name="Cuomo C.A."/>
            <person name="Bakkeren G."/>
            <person name="Szabo L."/>
            <person name="Khalil H."/>
            <person name="Joly D."/>
            <person name="Goldberg J."/>
            <person name="Young S."/>
            <person name="Zeng Q."/>
            <person name="Fellers J."/>
        </authorList>
    </citation>
    <scope>NUCLEOTIDE SEQUENCE [LARGE SCALE GENOMIC DNA]</scope>
    <source>
        <strain evidence="2">1-1 BBBD Race 1</strain>
    </source>
</reference>